<evidence type="ECO:0000256" key="6">
    <source>
        <dbReference type="SAM" id="SignalP"/>
    </source>
</evidence>
<dbReference type="GO" id="GO:0009507">
    <property type="term" value="C:chloroplast"/>
    <property type="evidence" value="ECO:0007669"/>
    <property type="project" value="UniProtKB-SubCell"/>
</dbReference>
<keyword evidence="5" id="KW-0157">Chromophore</keyword>
<dbReference type="AlphaFoldDB" id="A0A0G4HMN0"/>
<evidence type="ECO:0000256" key="4">
    <source>
        <dbReference type="ARBA" id="ARBA00022640"/>
    </source>
</evidence>
<evidence type="ECO:0000256" key="5">
    <source>
        <dbReference type="PIRSR" id="PIRSR601344-1"/>
    </source>
</evidence>
<dbReference type="InterPro" id="IPR001344">
    <property type="entry name" value="Chloro_AB-bd_pln"/>
</dbReference>
<feature type="binding site" evidence="5">
    <location>
        <position position="195"/>
    </location>
    <ligand>
        <name>chlorophyll a</name>
        <dbReference type="ChEBI" id="CHEBI:58416"/>
        <label>1</label>
    </ligand>
</feature>
<dbReference type="Pfam" id="PF00504">
    <property type="entry name" value="Chloroa_b-bind"/>
    <property type="match status" value="1"/>
</dbReference>
<dbReference type="GO" id="GO:0009765">
    <property type="term" value="P:photosynthesis, light harvesting"/>
    <property type="evidence" value="ECO:0007669"/>
    <property type="project" value="InterPro"/>
</dbReference>
<sequence>MKRVAAVTGVIALAGCANAFVPPTSPVVSTRTASEGRTVARMEKSESLPFLRRPEGEIFKEKWAGDKGFDPLFLSEYYDLPTMKIFREAELKHGRVAMMAFLGLLLQNILRLPGAPSEANPVYALFKTNPQWVALLFITVGILENIGYKGEMDSIIWFKGKLKDRKPGDMGAEKLDFLNLAQKENAEAQEVEHCRAAMVGTIGLLLQYIASGREQPF</sequence>
<feature type="binding site" description="axial binding residue" evidence="5">
    <location>
        <position position="162"/>
    </location>
    <ligand>
        <name>chlorophyll b</name>
        <dbReference type="ChEBI" id="CHEBI:61721"/>
        <label>1</label>
    </ligand>
    <ligandPart>
        <name>Mg</name>
        <dbReference type="ChEBI" id="CHEBI:25107"/>
    </ligandPart>
</feature>
<accession>A0A0G4HMN0</accession>
<keyword evidence="2" id="KW-0150">Chloroplast</keyword>
<dbReference type="PhylomeDB" id="A0A0G4HMN0"/>
<comment type="subcellular location">
    <subcellularLocation>
        <location evidence="1">Plastid</location>
        <location evidence="1">Chloroplast</location>
    </subcellularLocation>
</comment>
<feature type="chain" id="PRO_5005191581" evidence="6">
    <location>
        <begin position="20"/>
        <end position="217"/>
    </location>
</feature>
<feature type="binding site" evidence="5">
    <location>
        <position position="190"/>
    </location>
    <ligand>
        <name>chlorophyll a</name>
        <dbReference type="ChEBI" id="CHEBI:58416"/>
        <label>1</label>
    </ligand>
</feature>
<feature type="signal peptide" evidence="6">
    <location>
        <begin position="1"/>
        <end position="19"/>
    </location>
</feature>
<feature type="binding site" description="axial binding residue" evidence="5">
    <location>
        <position position="133"/>
    </location>
    <ligand>
        <name>chlorophyll b</name>
        <dbReference type="ChEBI" id="CHEBI:61721"/>
        <label>1</label>
    </ligand>
    <ligandPart>
        <name>Mg</name>
        <dbReference type="ChEBI" id="CHEBI:25107"/>
    </ligandPart>
</feature>
<name>A0A0G4HMN0_9ALVE</name>
<dbReference type="EMBL" id="CDMZ01003229">
    <property type="protein sequence ID" value="CEM45601.1"/>
    <property type="molecule type" value="Genomic_DNA"/>
</dbReference>
<dbReference type="Gene3D" id="1.10.3460.10">
    <property type="entry name" value="Chlorophyll a/b binding protein domain"/>
    <property type="match status" value="1"/>
</dbReference>
<dbReference type="GO" id="GO:0016020">
    <property type="term" value="C:membrane"/>
    <property type="evidence" value="ECO:0007669"/>
    <property type="project" value="InterPro"/>
</dbReference>
<dbReference type="SMR" id="A0A0G4HMN0"/>
<keyword evidence="6" id="KW-0732">Signal</keyword>
<keyword evidence="3" id="KW-0602">Photosynthesis</keyword>
<feature type="binding site" evidence="5">
    <location>
        <position position="93"/>
    </location>
    <ligand>
        <name>chlorophyll a</name>
        <dbReference type="ChEBI" id="CHEBI:58416"/>
        <label>1</label>
    </ligand>
</feature>
<feature type="binding site" evidence="5">
    <location>
        <position position="90"/>
    </location>
    <ligand>
        <name>chlorophyll a</name>
        <dbReference type="ChEBI" id="CHEBI:58416"/>
        <label>1</label>
    </ligand>
</feature>
<evidence type="ECO:0000256" key="2">
    <source>
        <dbReference type="ARBA" id="ARBA00022528"/>
    </source>
</evidence>
<dbReference type="GO" id="GO:0016168">
    <property type="term" value="F:chlorophyll binding"/>
    <property type="evidence" value="ECO:0007669"/>
    <property type="project" value="UniProtKB-KW"/>
</dbReference>
<gene>
    <name evidence="7" type="ORF">Cvel_1169</name>
</gene>
<dbReference type="SUPFAM" id="SSF103511">
    <property type="entry name" value="Chlorophyll a-b binding protein"/>
    <property type="match status" value="1"/>
</dbReference>
<organism evidence="7">
    <name type="scientific">Chromera velia CCMP2878</name>
    <dbReference type="NCBI Taxonomy" id="1169474"/>
    <lineage>
        <taxon>Eukaryota</taxon>
        <taxon>Sar</taxon>
        <taxon>Alveolata</taxon>
        <taxon>Colpodellida</taxon>
        <taxon>Chromeraceae</taxon>
        <taxon>Chromera</taxon>
    </lineage>
</organism>
<feature type="binding site" evidence="5">
    <location>
        <position position="207"/>
    </location>
    <ligand>
        <name>chlorophyll a</name>
        <dbReference type="ChEBI" id="CHEBI:58416"/>
        <label>1</label>
    </ligand>
</feature>
<feature type="binding site" description="axial binding residue" evidence="5">
    <location>
        <position position="95"/>
    </location>
    <ligand>
        <name>chlorophyll b</name>
        <dbReference type="ChEBI" id="CHEBI:61721"/>
        <label>1</label>
    </ligand>
    <ligandPart>
        <name>Mg</name>
        <dbReference type="ChEBI" id="CHEBI:25107"/>
    </ligandPart>
</feature>
<keyword evidence="4" id="KW-0934">Plastid</keyword>
<reference evidence="7" key="1">
    <citation type="submission" date="2014-11" db="EMBL/GenBank/DDBJ databases">
        <authorList>
            <person name="Otto D Thomas"/>
            <person name="Naeem Raeece"/>
        </authorList>
    </citation>
    <scope>NUCLEOTIDE SEQUENCE</scope>
</reference>
<evidence type="ECO:0000256" key="1">
    <source>
        <dbReference type="ARBA" id="ARBA00004229"/>
    </source>
</evidence>
<feature type="binding site" evidence="5">
    <location>
        <position position="75"/>
    </location>
    <ligand>
        <name>chlorophyll a</name>
        <dbReference type="ChEBI" id="CHEBI:58416"/>
        <label>1</label>
    </ligand>
</feature>
<protein>
    <submittedName>
        <fullName evidence="7">Uncharacterized protein</fullName>
    </submittedName>
</protein>
<dbReference type="InterPro" id="IPR022796">
    <property type="entry name" value="Chloroa_b-bind"/>
</dbReference>
<evidence type="ECO:0000256" key="3">
    <source>
        <dbReference type="ARBA" id="ARBA00022531"/>
    </source>
</evidence>
<evidence type="ECO:0000313" key="7">
    <source>
        <dbReference type="EMBL" id="CEM45601.1"/>
    </source>
</evidence>
<proteinExistence type="predicted"/>
<keyword evidence="5" id="KW-0148">Chlorophyll</keyword>
<dbReference type="VEuPathDB" id="CryptoDB:Cvel_1169"/>
<dbReference type="PANTHER" id="PTHR21649">
    <property type="entry name" value="CHLOROPHYLL A/B BINDING PROTEIN"/>
    <property type="match status" value="1"/>
</dbReference>